<dbReference type="EMBL" id="JH767143">
    <property type="protein sequence ID" value="EQC37838.1"/>
    <property type="molecule type" value="Genomic_DNA"/>
</dbReference>
<evidence type="ECO:0000313" key="4">
    <source>
        <dbReference type="Proteomes" id="UP000030762"/>
    </source>
</evidence>
<feature type="transmembrane region" description="Helical" evidence="2">
    <location>
        <begin position="171"/>
        <end position="193"/>
    </location>
</feature>
<feature type="region of interest" description="Disordered" evidence="1">
    <location>
        <begin position="245"/>
        <end position="271"/>
    </location>
</feature>
<dbReference type="OrthoDB" id="71476at2759"/>
<keyword evidence="2" id="KW-0812">Transmembrane</keyword>
<name>T0RYY6_SAPDV</name>
<dbReference type="GeneID" id="19945588"/>
<proteinExistence type="predicted"/>
<evidence type="ECO:0000256" key="1">
    <source>
        <dbReference type="SAM" id="MobiDB-lite"/>
    </source>
</evidence>
<feature type="transmembrane region" description="Helical" evidence="2">
    <location>
        <begin position="130"/>
        <end position="159"/>
    </location>
</feature>
<dbReference type="VEuPathDB" id="FungiDB:SDRG_04861"/>
<feature type="compositionally biased region" description="Acidic residues" evidence="1">
    <location>
        <begin position="261"/>
        <end position="271"/>
    </location>
</feature>
<evidence type="ECO:0000256" key="2">
    <source>
        <dbReference type="SAM" id="Phobius"/>
    </source>
</evidence>
<keyword evidence="4" id="KW-1185">Reference proteome</keyword>
<dbReference type="InParanoid" id="T0RYY6"/>
<keyword evidence="2" id="KW-0472">Membrane</keyword>
<protein>
    <submittedName>
        <fullName evidence="3">Uncharacterized protein</fullName>
    </submittedName>
</protein>
<gene>
    <name evidence="3" type="ORF">SDRG_04861</name>
</gene>
<sequence length="271" mass="28584">MLAYGILSVVLAVAACLLASFALVVPAWSALDNVAFTGSSFTLHTPFAAGVWGYCTDVRMDTSAGSYLGHCVLYQRHASTTNTNSVTIDGTGLCTLETTSSAYTALLSASHLDASVFDTFAADACGVSAWLALACIQVVIALAAIGIVAECVALIAGCCGGKRFLQAHATLVHLTAMMLALFMAIVTMLAWAVQTPSHVSYAASFHWLIAAFVFCMASVACGFKYRIEALRVASFSPIPLPTRPSVTKDDDIFGTSQTPYQEEEEQEPAIV</sequence>
<dbReference type="OMA" id="CTDVRMD"/>
<accession>T0RYY6</accession>
<keyword evidence="2" id="KW-1133">Transmembrane helix</keyword>
<evidence type="ECO:0000313" key="3">
    <source>
        <dbReference type="EMBL" id="EQC37838.1"/>
    </source>
</evidence>
<dbReference type="Proteomes" id="UP000030762">
    <property type="component" value="Unassembled WGS sequence"/>
</dbReference>
<reference evidence="3 4" key="1">
    <citation type="submission" date="2012-04" db="EMBL/GenBank/DDBJ databases">
        <title>The Genome Sequence of Saprolegnia declina VS20.</title>
        <authorList>
            <consortium name="The Broad Institute Genome Sequencing Platform"/>
            <person name="Russ C."/>
            <person name="Nusbaum C."/>
            <person name="Tyler B."/>
            <person name="van West P."/>
            <person name="Dieguez-Uribeondo J."/>
            <person name="de Bruijn I."/>
            <person name="Tripathy S."/>
            <person name="Jiang R."/>
            <person name="Young S.K."/>
            <person name="Zeng Q."/>
            <person name="Gargeya S."/>
            <person name="Fitzgerald M."/>
            <person name="Haas B."/>
            <person name="Abouelleil A."/>
            <person name="Alvarado L."/>
            <person name="Arachchi H.M."/>
            <person name="Berlin A."/>
            <person name="Chapman S.B."/>
            <person name="Goldberg J."/>
            <person name="Griggs A."/>
            <person name="Gujja S."/>
            <person name="Hansen M."/>
            <person name="Howarth C."/>
            <person name="Imamovic A."/>
            <person name="Larimer J."/>
            <person name="McCowen C."/>
            <person name="Montmayeur A."/>
            <person name="Murphy C."/>
            <person name="Neiman D."/>
            <person name="Pearson M."/>
            <person name="Priest M."/>
            <person name="Roberts A."/>
            <person name="Saif S."/>
            <person name="Shea T."/>
            <person name="Sisk P."/>
            <person name="Sykes S."/>
            <person name="Wortman J."/>
            <person name="Nusbaum C."/>
            <person name="Birren B."/>
        </authorList>
    </citation>
    <scope>NUCLEOTIDE SEQUENCE [LARGE SCALE GENOMIC DNA]</scope>
    <source>
        <strain evidence="3 4">VS20</strain>
    </source>
</reference>
<dbReference type="AlphaFoldDB" id="T0RYY6"/>
<feature type="transmembrane region" description="Helical" evidence="2">
    <location>
        <begin position="205"/>
        <end position="223"/>
    </location>
</feature>
<organism evidence="3 4">
    <name type="scientific">Saprolegnia diclina (strain VS20)</name>
    <dbReference type="NCBI Taxonomy" id="1156394"/>
    <lineage>
        <taxon>Eukaryota</taxon>
        <taxon>Sar</taxon>
        <taxon>Stramenopiles</taxon>
        <taxon>Oomycota</taxon>
        <taxon>Saprolegniomycetes</taxon>
        <taxon>Saprolegniales</taxon>
        <taxon>Saprolegniaceae</taxon>
        <taxon>Saprolegnia</taxon>
    </lineage>
</organism>
<dbReference type="RefSeq" id="XP_008608771.1">
    <property type="nucleotide sequence ID" value="XM_008610549.1"/>
</dbReference>